<keyword evidence="3" id="KW-1185">Reference proteome</keyword>
<dbReference type="Gene3D" id="2.60.120.10">
    <property type="entry name" value="Jelly Rolls"/>
    <property type="match status" value="2"/>
</dbReference>
<dbReference type="KEGG" id="ark:D6B99_06760"/>
<dbReference type="EMBL" id="CP032489">
    <property type="protein sequence ID" value="AYD47336.1"/>
    <property type="molecule type" value="Genomic_DNA"/>
</dbReference>
<dbReference type="CDD" id="cd07010">
    <property type="entry name" value="cupin_PMI_type_I_N_bac"/>
    <property type="match status" value="1"/>
</dbReference>
<dbReference type="InterPro" id="IPR000600">
    <property type="entry name" value="ROK"/>
</dbReference>
<dbReference type="SUPFAM" id="SSF51182">
    <property type="entry name" value="RmlC-like cupins"/>
    <property type="match status" value="1"/>
</dbReference>
<dbReference type="SUPFAM" id="SSF53067">
    <property type="entry name" value="Actin-like ATPase domain"/>
    <property type="match status" value="1"/>
</dbReference>
<gene>
    <name evidence="2" type="ORF">D6B99_06760</name>
</gene>
<dbReference type="InterPro" id="IPR043129">
    <property type="entry name" value="ATPase_NBD"/>
</dbReference>
<dbReference type="PANTHER" id="PTHR18964:SF149">
    <property type="entry name" value="BIFUNCTIONAL UDP-N-ACETYLGLUCOSAMINE 2-EPIMERASE_N-ACETYLMANNOSAMINE KINASE"/>
    <property type="match status" value="1"/>
</dbReference>
<dbReference type="AlphaFoldDB" id="A0A386HP24"/>
<dbReference type="Proteomes" id="UP000266118">
    <property type="component" value="Chromosome"/>
</dbReference>
<sequence>MSEHLNKRYILGADVGGSHISSALVDLNEMCILESSLFKGPIDAQGDALSILKTWGDILKKSLNSIVDYSLVGMSIAIPGPFDYANGVSLISDVNKYEEIFGINIGEFLRHVVLPTYEKTSSMQYDEEIQVPILFENDASCYGIGESNQPSAAKYNKLLAITLGTGFGSSFIANNLVLKKGAGIPKNGALYSVTFKDGIAEDYISSKWLTKEYRHYTGNSLTPRQIAKKAIEEMDAISLQVFEQFGKNLGECLIPIIQQFNPDGIVIGGSIARSAELFVPSVRETLKKSGIIECDRIYTSTNTEKSAIIGAVANLKSKILKMQENTVSEKNTNKKNDFTLNEWRLTSQKLLPLQLEDKESLSVPSKDYDCYPFTSIGENQIFSGYDSLAGWMAKQQCIMIDGFIGNDWSYIRKMLSDALIKMGIKPIWYEMSSFQKDATQIDSLLTPFLGTPDSVWGTKATLTLSEFYKLDRLKKTAPVPEFDLSIIIGVGAALAEWNCPIVYIDLPKNELQYRMRAGSALNLGEFIDTDISKYDYAERYKRSYFVDWVVLAKHRQSIKNGINIVVDGQWKMDITWSHIQSINKGLSKMTQDAFRVRPWFEAGSWGGQWLKKNFKELPQNEVNYAWSFELITPENGIVFESDRQLLEISFDWLMEFDADAVIGKRDAARFGLEFPIRFDFLDTFDGGNLSIQCHPTQKYIQQKFGEKITQDETYYILDCKPDAKVYLGFKDDIQPDKFRKVLEESAQENIPIKIEDYIQVHPAHKHDLFLIPNGTVHSSGKNNLVLEISATPYIFTFKMYDWLSLDLNGSPRPINIEHAFQNLDFTRKGTKVIEELISKPFLKEEGAGYQIISLPTHSQHFYTVCRLEFNQQIHQHTNDRAHVLMLVEGSSIIIQTKYGKQHRFHYGETIVIPANAISYQIINEQPSMQVKVIQAFVK</sequence>
<dbReference type="OrthoDB" id="9808275at2"/>
<accession>A0A386HP24</accession>
<dbReference type="PANTHER" id="PTHR18964">
    <property type="entry name" value="ROK (REPRESSOR, ORF, KINASE) FAMILY"/>
    <property type="match status" value="1"/>
</dbReference>
<dbReference type="Pfam" id="PF00480">
    <property type="entry name" value="ROK"/>
    <property type="match status" value="1"/>
</dbReference>
<reference evidence="2 3" key="1">
    <citation type="submission" date="2018-09" db="EMBL/GenBank/DDBJ databases">
        <title>Arachidicoccus sp. nov., a bacterium isolated from soil.</title>
        <authorList>
            <person name="Weon H.-Y."/>
            <person name="Kwon S.-W."/>
            <person name="Lee S.A."/>
        </authorList>
    </citation>
    <scope>NUCLEOTIDE SEQUENCE [LARGE SCALE GENOMIC DNA]</scope>
    <source>
        <strain evidence="2 3">KIS59-12</strain>
    </source>
</reference>
<evidence type="ECO:0000256" key="1">
    <source>
        <dbReference type="ARBA" id="ARBA00006479"/>
    </source>
</evidence>
<proteinExistence type="inferred from homology"/>
<name>A0A386HP24_9BACT</name>
<dbReference type="Gene3D" id="3.30.420.40">
    <property type="match status" value="2"/>
</dbReference>
<protein>
    <submittedName>
        <fullName evidence="2">ROK family protein</fullName>
    </submittedName>
</protein>
<comment type="similarity">
    <text evidence="1">Belongs to the ROK (NagC/XylR) family.</text>
</comment>
<evidence type="ECO:0000313" key="3">
    <source>
        <dbReference type="Proteomes" id="UP000266118"/>
    </source>
</evidence>
<dbReference type="InterPro" id="IPR014710">
    <property type="entry name" value="RmlC-like_jellyroll"/>
</dbReference>
<dbReference type="RefSeq" id="WP_119986346.1">
    <property type="nucleotide sequence ID" value="NZ_CP032489.1"/>
</dbReference>
<dbReference type="InterPro" id="IPR011051">
    <property type="entry name" value="RmlC_Cupin_sf"/>
</dbReference>
<evidence type="ECO:0000313" key="2">
    <source>
        <dbReference type="EMBL" id="AYD47336.1"/>
    </source>
</evidence>
<organism evidence="2 3">
    <name type="scientific">Arachidicoccus soli</name>
    <dbReference type="NCBI Taxonomy" id="2341117"/>
    <lineage>
        <taxon>Bacteria</taxon>
        <taxon>Pseudomonadati</taxon>
        <taxon>Bacteroidota</taxon>
        <taxon>Chitinophagia</taxon>
        <taxon>Chitinophagales</taxon>
        <taxon>Chitinophagaceae</taxon>
        <taxon>Arachidicoccus</taxon>
    </lineage>
</organism>